<dbReference type="InterPro" id="IPR051478">
    <property type="entry name" value="Beta-lactamase-like_AB/R"/>
</dbReference>
<evidence type="ECO:0000313" key="5">
    <source>
        <dbReference type="Proteomes" id="UP000095552"/>
    </source>
</evidence>
<dbReference type="InterPro" id="IPR012338">
    <property type="entry name" value="Beta-lactam/transpept-like"/>
</dbReference>
<dbReference type="STRING" id="1563681.BFP71_13965"/>
<reference evidence="4 5" key="1">
    <citation type="submission" date="2016-08" db="EMBL/GenBank/DDBJ databases">
        <title>Draft genome of Fabibacter sp. strain SK-8.</title>
        <authorList>
            <person name="Wong S.-K."/>
            <person name="Hamasaki K."/>
            <person name="Yoshizawa S."/>
        </authorList>
    </citation>
    <scope>NUCLEOTIDE SEQUENCE [LARGE SCALE GENOMIC DNA]</scope>
    <source>
        <strain evidence="4 5">SK-8</strain>
    </source>
</reference>
<sequence>MKKLGILIISIGLCAGLKAQSIDQETLNRVEIFIDKAVEGFDIPSVIVGIVEGGALKHTISRGEYKRGSGQKVNGQSQYQIASLTKSMTAIIANSLSLEGKLDLDRSISDFLKDDLGAQKSKTFANITLKDVLQHRAGLPNDGASIPPTPNGQAMIGGYTKDNFFKDLSNMELKEDQIGNFGYSNFGFALIGYILTKETGESYENLLQRYVFKPYGLNASTSDLESVRSTLVTPYHVHKRNAETAAWEMGMSIPAGGVLSTVSDLSKLLIAEMEAFQQYQKDGIVTPLVLTADKKPLVETTNYGYGFFEGKNPSDHSIMQLGHGGDVDGFGSFFEFYPDLDMGLILLTSSGGSWFNDLKADVEKLILGIPVKDSMPLSKAELKKYIGKYDFGKGQVMRIFRRGNYLMTTLNGSSPARLYAESENEFFYKSMNSSFEFELDKRGKISKTIYRQGEQEFFPKKIR</sequence>
<dbReference type="RefSeq" id="WP_069836072.1">
    <property type="nucleotide sequence ID" value="NZ_MDGQ01000005.1"/>
</dbReference>
<dbReference type="Pfam" id="PF11954">
    <property type="entry name" value="DUF3471"/>
    <property type="match status" value="1"/>
</dbReference>
<dbReference type="InterPro" id="IPR021860">
    <property type="entry name" value="Peptidase_S12_Pab87-rel_C"/>
</dbReference>
<gene>
    <name evidence="4" type="ORF">BFP71_13965</name>
</gene>
<evidence type="ECO:0000259" key="2">
    <source>
        <dbReference type="Pfam" id="PF00144"/>
    </source>
</evidence>
<comment type="similarity">
    <text evidence="1">Belongs to the beta-lactamase family.</text>
</comment>
<accession>A0A1E5SZT9</accession>
<dbReference type="AlphaFoldDB" id="A0A1E5SZT9"/>
<evidence type="ECO:0000313" key="4">
    <source>
        <dbReference type="EMBL" id="OEK04567.1"/>
    </source>
</evidence>
<dbReference type="OrthoDB" id="9793489at2"/>
<dbReference type="Proteomes" id="UP000095552">
    <property type="component" value="Unassembled WGS sequence"/>
</dbReference>
<dbReference type="EMBL" id="MDGQ01000005">
    <property type="protein sequence ID" value="OEK04567.1"/>
    <property type="molecule type" value="Genomic_DNA"/>
</dbReference>
<evidence type="ECO:0000256" key="1">
    <source>
        <dbReference type="ARBA" id="ARBA00038473"/>
    </source>
</evidence>
<dbReference type="Pfam" id="PF00144">
    <property type="entry name" value="Beta-lactamase"/>
    <property type="match status" value="1"/>
</dbReference>
<dbReference type="Gene3D" id="3.40.710.10">
    <property type="entry name" value="DD-peptidase/beta-lactamase superfamily"/>
    <property type="match status" value="1"/>
</dbReference>
<protein>
    <submittedName>
        <fullName evidence="4">Uncharacterized protein</fullName>
    </submittedName>
</protein>
<dbReference type="PANTHER" id="PTHR22935">
    <property type="entry name" value="PENICILLIN-BINDING PROTEIN"/>
    <property type="match status" value="1"/>
</dbReference>
<dbReference type="SUPFAM" id="SSF56601">
    <property type="entry name" value="beta-lactamase/transpeptidase-like"/>
    <property type="match status" value="1"/>
</dbReference>
<name>A0A1E5SZT9_9BACT</name>
<dbReference type="InterPro" id="IPR001466">
    <property type="entry name" value="Beta-lactam-related"/>
</dbReference>
<evidence type="ECO:0000259" key="3">
    <source>
        <dbReference type="Pfam" id="PF11954"/>
    </source>
</evidence>
<organism evidence="4 5">
    <name type="scientific">Roseivirga misakiensis</name>
    <dbReference type="NCBI Taxonomy" id="1563681"/>
    <lineage>
        <taxon>Bacteria</taxon>
        <taxon>Pseudomonadati</taxon>
        <taxon>Bacteroidota</taxon>
        <taxon>Cytophagia</taxon>
        <taxon>Cytophagales</taxon>
        <taxon>Roseivirgaceae</taxon>
        <taxon>Roseivirga</taxon>
    </lineage>
</organism>
<feature type="domain" description="Beta-lactamase-related" evidence="2">
    <location>
        <begin position="38"/>
        <end position="358"/>
    </location>
</feature>
<feature type="domain" description="Peptidase S12 Pab87-related C-terminal" evidence="3">
    <location>
        <begin position="378"/>
        <end position="450"/>
    </location>
</feature>
<keyword evidence="5" id="KW-1185">Reference proteome</keyword>
<comment type="caution">
    <text evidence="4">The sequence shown here is derived from an EMBL/GenBank/DDBJ whole genome shotgun (WGS) entry which is preliminary data.</text>
</comment>
<dbReference type="PANTHER" id="PTHR22935:SF95">
    <property type="entry name" value="BETA-LACTAMASE-LIKE 1-RELATED"/>
    <property type="match status" value="1"/>
</dbReference>
<proteinExistence type="inferred from homology"/>